<keyword evidence="2" id="KW-1185">Reference proteome</keyword>
<protein>
    <submittedName>
        <fullName evidence="1">Uncharacterized protein</fullName>
    </submittedName>
</protein>
<dbReference type="Proteomes" id="UP000765509">
    <property type="component" value="Unassembled WGS sequence"/>
</dbReference>
<evidence type="ECO:0000313" key="1">
    <source>
        <dbReference type="EMBL" id="MBW0481463.1"/>
    </source>
</evidence>
<gene>
    <name evidence="1" type="ORF">O181_021178</name>
</gene>
<dbReference type="EMBL" id="AVOT02006406">
    <property type="protein sequence ID" value="MBW0481463.1"/>
    <property type="molecule type" value="Genomic_DNA"/>
</dbReference>
<accession>A0A9Q3GV72</accession>
<reference evidence="1" key="1">
    <citation type="submission" date="2021-03" db="EMBL/GenBank/DDBJ databases">
        <title>Draft genome sequence of rust myrtle Austropuccinia psidii MF-1, a brazilian biotype.</title>
        <authorList>
            <person name="Quecine M.C."/>
            <person name="Pachon D.M.R."/>
            <person name="Bonatelli M.L."/>
            <person name="Correr F.H."/>
            <person name="Franceschini L.M."/>
            <person name="Leite T.F."/>
            <person name="Margarido G.R.A."/>
            <person name="Almeida C.A."/>
            <person name="Ferrarezi J.A."/>
            <person name="Labate C.A."/>
        </authorList>
    </citation>
    <scope>NUCLEOTIDE SEQUENCE</scope>
    <source>
        <strain evidence="1">MF-1</strain>
    </source>
</reference>
<organism evidence="1 2">
    <name type="scientific">Austropuccinia psidii MF-1</name>
    <dbReference type="NCBI Taxonomy" id="1389203"/>
    <lineage>
        <taxon>Eukaryota</taxon>
        <taxon>Fungi</taxon>
        <taxon>Dikarya</taxon>
        <taxon>Basidiomycota</taxon>
        <taxon>Pucciniomycotina</taxon>
        <taxon>Pucciniomycetes</taxon>
        <taxon>Pucciniales</taxon>
        <taxon>Sphaerophragmiaceae</taxon>
        <taxon>Austropuccinia</taxon>
    </lineage>
</organism>
<proteinExistence type="predicted"/>
<dbReference type="AlphaFoldDB" id="A0A9Q3GV72"/>
<name>A0A9Q3GV72_9BASI</name>
<comment type="caution">
    <text evidence="1">The sequence shown here is derived from an EMBL/GenBank/DDBJ whole genome shotgun (WGS) entry which is preliminary data.</text>
</comment>
<evidence type="ECO:0000313" key="2">
    <source>
        <dbReference type="Proteomes" id="UP000765509"/>
    </source>
</evidence>
<sequence>MAQKGHSGPLRPLWPMGPLGPFWPKFNETKGGQGDNTQAPKSKWAHMCTFWPLISSIPKWPERTPGPKLAKNHILETFNEWALVTTRGHQLRSRKASPQLKGRPLLHQCILYQRIQA</sequence>